<feature type="signal peptide" evidence="1">
    <location>
        <begin position="1"/>
        <end position="25"/>
    </location>
</feature>
<feature type="domain" description="F5/8 type C" evidence="2">
    <location>
        <begin position="133"/>
        <end position="284"/>
    </location>
</feature>
<sequence length="284" mass="30326">MKRHIAVVALSAATLGLVTPSVASAARPDRSPVRLTATPERIEVVGLPCLPSSLQVGMTNTGTADLYADMELTAEPPVTLDRQVLSSWLPARDPDFMVSTRVGVTVPRDAESGEYQVELTVDRQVLAVPVEVLPLPPKGAGDNLALGEQASASSTHGNFDVCGAVDGNKNSNDWDTLTGWNDATRGVFPDTHQIALAEPATISRVETYTLDSARYPAARYGLRDFDVQVRVDGAWQTVHEVRANVVGHVTSTFDAVTADAVRIVGLASNNGDYSRLVEVEVYSS</sequence>
<dbReference type="Pfam" id="PF22633">
    <property type="entry name" value="F5_F8_type_C_2"/>
    <property type="match status" value="1"/>
</dbReference>
<evidence type="ECO:0000256" key="1">
    <source>
        <dbReference type="SAM" id="SignalP"/>
    </source>
</evidence>
<protein>
    <submittedName>
        <fullName evidence="3">Discoidin domain-containing protein</fullName>
    </submittedName>
</protein>
<evidence type="ECO:0000259" key="2">
    <source>
        <dbReference type="PROSITE" id="PS50022"/>
    </source>
</evidence>
<dbReference type="EMBL" id="JABVEC010000013">
    <property type="protein sequence ID" value="MBC6467588.1"/>
    <property type="molecule type" value="Genomic_DNA"/>
</dbReference>
<dbReference type="Gene3D" id="2.60.120.260">
    <property type="entry name" value="Galactose-binding domain-like"/>
    <property type="match status" value="1"/>
</dbReference>
<comment type="caution">
    <text evidence="3">The sequence shown here is derived from an EMBL/GenBank/DDBJ whole genome shotgun (WGS) entry which is preliminary data.</text>
</comment>
<accession>A0ABR7LRX8</accession>
<keyword evidence="1" id="KW-0732">Signal</keyword>
<proteinExistence type="predicted"/>
<gene>
    <name evidence="3" type="ORF">HKK74_19120</name>
</gene>
<organism evidence="3 4">
    <name type="scientific">Actinomadura alba</name>
    <dbReference type="NCBI Taxonomy" id="406431"/>
    <lineage>
        <taxon>Bacteria</taxon>
        <taxon>Bacillati</taxon>
        <taxon>Actinomycetota</taxon>
        <taxon>Actinomycetes</taxon>
        <taxon>Streptosporangiales</taxon>
        <taxon>Thermomonosporaceae</taxon>
        <taxon>Actinomadura</taxon>
    </lineage>
</organism>
<dbReference type="SUPFAM" id="SSF49785">
    <property type="entry name" value="Galactose-binding domain-like"/>
    <property type="match status" value="1"/>
</dbReference>
<feature type="chain" id="PRO_5047366180" evidence="1">
    <location>
        <begin position="26"/>
        <end position="284"/>
    </location>
</feature>
<name>A0ABR7LRX8_9ACTN</name>
<evidence type="ECO:0000313" key="4">
    <source>
        <dbReference type="Proteomes" id="UP000805614"/>
    </source>
</evidence>
<dbReference type="RefSeq" id="WP_187244586.1">
    <property type="nucleotide sequence ID" value="NZ_BAAAOK010000004.1"/>
</dbReference>
<keyword evidence="4" id="KW-1185">Reference proteome</keyword>
<reference evidence="3 4" key="1">
    <citation type="submission" date="2020-06" db="EMBL/GenBank/DDBJ databases">
        <title>Actinomadura xiongansis sp. nov., isolated from soil of Baiyangdian.</title>
        <authorList>
            <person name="Zhang X."/>
        </authorList>
    </citation>
    <scope>NUCLEOTIDE SEQUENCE [LARGE SCALE GENOMIC DNA]</scope>
    <source>
        <strain evidence="3 4">HBUM206468</strain>
    </source>
</reference>
<dbReference type="InterPro" id="IPR000421">
    <property type="entry name" value="FA58C"/>
</dbReference>
<dbReference type="Proteomes" id="UP000805614">
    <property type="component" value="Unassembled WGS sequence"/>
</dbReference>
<dbReference type="InterPro" id="IPR008979">
    <property type="entry name" value="Galactose-bd-like_sf"/>
</dbReference>
<dbReference type="PROSITE" id="PS50022">
    <property type="entry name" value="FA58C_3"/>
    <property type="match status" value="1"/>
</dbReference>
<evidence type="ECO:0000313" key="3">
    <source>
        <dbReference type="EMBL" id="MBC6467588.1"/>
    </source>
</evidence>